<organism evidence="2 3">
    <name type="scientific">Channa striata</name>
    <name type="common">Snakehead murrel</name>
    <name type="synonym">Ophicephalus striatus</name>
    <dbReference type="NCBI Taxonomy" id="64152"/>
    <lineage>
        <taxon>Eukaryota</taxon>
        <taxon>Metazoa</taxon>
        <taxon>Chordata</taxon>
        <taxon>Craniata</taxon>
        <taxon>Vertebrata</taxon>
        <taxon>Euteleostomi</taxon>
        <taxon>Actinopterygii</taxon>
        <taxon>Neopterygii</taxon>
        <taxon>Teleostei</taxon>
        <taxon>Neoteleostei</taxon>
        <taxon>Acanthomorphata</taxon>
        <taxon>Anabantaria</taxon>
        <taxon>Anabantiformes</taxon>
        <taxon>Channoidei</taxon>
        <taxon>Channidae</taxon>
        <taxon>Channa</taxon>
    </lineage>
</organism>
<name>A0AA88LR37_CHASR</name>
<protein>
    <submittedName>
        <fullName evidence="2">Uncharacterized protein</fullName>
    </submittedName>
</protein>
<accession>A0AA88LR37</accession>
<evidence type="ECO:0000313" key="2">
    <source>
        <dbReference type="EMBL" id="KAK2820896.1"/>
    </source>
</evidence>
<comment type="caution">
    <text evidence="2">The sequence shown here is derived from an EMBL/GenBank/DDBJ whole genome shotgun (WGS) entry which is preliminary data.</text>
</comment>
<dbReference type="AlphaFoldDB" id="A0AA88LR37"/>
<evidence type="ECO:0000256" key="1">
    <source>
        <dbReference type="SAM" id="MobiDB-lite"/>
    </source>
</evidence>
<evidence type="ECO:0000313" key="3">
    <source>
        <dbReference type="Proteomes" id="UP001187415"/>
    </source>
</evidence>
<keyword evidence="3" id="KW-1185">Reference proteome</keyword>
<feature type="region of interest" description="Disordered" evidence="1">
    <location>
        <begin position="1"/>
        <end position="26"/>
    </location>
</feature>
<dbReference type="EMBL" id="JAUPFM010000019">
    <property type="protein sequence ID" value="KAK2820896.1"/>
    <property type="molecule type" value="Genomic_DNA"/>
</dbReference>
<reference evidence="2" key="1">
    <citation type="submission" date="2023-07" db="EMBL/GenBank/DDBJ databases">
        <title>Chromosome-level Genome Assembly of Striped Snakehead (Channa striata).</title>
        <authorList>
            <person name="Liu H."/>
        </authorList>
    </citation>
    <scope>NUCLEOTIDE SEQUENCE</scope>
    <source>
        <strain evidence="2">Gz</strain>
        <tissue evidence="2">Muscle</tissue>
    </source>
</reference>
<gene>
    <name evidence="2" type="ORF">Q5P01_023855</name>
</gene>
<sequence>MLKARYQKPGHTSAFEHGTEDLTHFGGTDLDSWTLGFYTEDRCVIPQSRLDPCTQHERLFTKKLYVYHYFLMSA</sequence>
<dbReference type="Proteomes" id="UP001187415">
    <property type="component" value="Unassembled WGS sequence"/>
</dbReference>
<proteinExistence type="predicted"/>